<evidence type="ECO:0000256" key="3">
    <source>
        <dbReference type="ARBA" id="ARBA00022525"/>
    </source>
</evidence>
<dbReference type="InterPro" id="IPR012334">
    <property type="entry name" value="Pectin_lyas_fold"/>
</dbReference>
<evidence type="ECO:0000313" key="10">
    <source>
        <dbReference type="Proteomes" id="UP000298173"/>
    </source>
</evidence>
<dbReference type="SUPFAM" id="SSF51126">
    <property type="entry name" value="Pectin lyase-like"/>
    <property type="match status" value="1"/>
</dbReference>
<name>A0A4R8V5P8_9MICO</name>
<gene>
    <name evidence="9" type="ORF">E3O06_03365</name>
</gene>
<evidence type="ECO:0000256" key="6">
    <source>
        <dbReference type="ARBA" id="ARBA00022837"/>
    </source>
</evidence>
<keyword evidence="4" id="KW-0479">Metal-binding</keyword>
<dbReference type="GO" id="GO:0005576">
    <property type="term" value="C:extracellular region"/>
    <property type="evidence" value="ECO:0007669"/>
    <property type="project" value="UniProtKB-SubCell"/>
</dbReference>
<dbReference type="InterPro" id="IPR006311">
    <property type="entry name" value="TAT_signal"/>
</dbReference>
<dbReference type="PANTHER" id="PTHR40088">
    <property type="entry name" value="PECTATE LYASE (EUROFUNG)"/>
    <property type="match status" value="1"/>
</dbReference>
<dbReference type="GO" id="GO:0016837">
    <property type="term" value="F:carbon-oxygen lyase activity, acting on polysaccharides"/>
    <property type="evidence" value="ECO:0007669"/>
    <property type="project" value="TreeGrafter"/>
</dbReference>
<keyword evidence="6" id="KW-0106">Calcium</keyword>
<comment type="similarity">
    <text evidence="8">Belongs to the polysaccharide lyase 9 family.</text>
</comment>
<dbReference type="EMBL" id="SOEY01000006">
    <property type="protein sequence ID" value="TFB76412.1"/>
    <property type="molecule type" value="Genomic_DNA"/>
</dbReference>
<dbReference type="RefSeq" id="WP_134501574.1">
    <property type="nucleotide sequence ID" value="NZ_SOEY01000006.1"/>
</dbReference>
<sequence>MSTLQSGSAATDSILTRVSRRAFLTAAVGTSIGVIGMTAADWSHPGAAVGAAGRQPGPGPDSAVNIPGLGVMRNTRDGFRLLYPSGLRTLYVSGVGSDLNDGVSNSTPVRSLQRGISLARPGDRIRVGEGTYDHALFYDVHGSDLAWITIENAPGTTPVIDVSQSTTSDDASKFNDGIDIQRSSYIAIFGLEIRGAQTSADTNPSGVAIFRSSCHIAVWECHIHDFPGGGVNCFYTAPTRWGAAVLPGGGWDAVDIFFNTIHATSKYSPYNTSGISFYGAENLTATERYGYRAVGNYIYDVICTVPYSPGGFDFVTDGNGISPDSLAIPNSLHPFLRPYLKRGLIEGNVITACGGRGVHIFNTKNVDVVNNTLIGNLRTVSPAISGSTEVDVRLSIADPNNGVTIVNNIFAPLNSKMAFDRTAQTIRANTAVGGQDRVPIGNQDLRALGLRLFAQVPTEAAMVAGMNLKGLHPTVATWVPRAAGTLGVQALGAGLQTGASVTIGALPPVSP</sequence>
<dbReference type="InterPro" id="IPR052052">
    <property type="entry name" value="Polysaccharide_Lyase_9"/>
</dbReference>
<dbReference type="OrthoDB" id="3565729at2"/>
<dbReference type="Gene3D" id="2.160.20.10">
    <property type="entry name" value="Single-stranded right-handed beta-helix, Pectin lyase-like"/>
    <property type="match status" value="1"/>
</dbReference>
<dbReference type="InterPro" id="IPR006626">
    <property type="entry name" value="PbH1"/>
</dbReference>
<keyword evidence="3" id="KW-0964">Secreted</keyword>
<comment type="caution">
    <text evidence="9">The sequence shown here is derived from an EMBL/GenBank/DDBJ whole genome shotgun (WGS) entry which is preliminary data.</text>
</comment>
<dbReference type="Proteomes" id="UP000298173">
    <property type="component" value="Unassembled WGS sequence"/>
</dbReference>
<evidence type="ECO:0000256" key="4">
    <source>
        <dbReference type="ARBA" id="ARBA00022723"/>
    </source>
</evidence>
<evidence type="ECO:0000313" key="9">
    <source>
        <dbReference type="EMBL" id="TFB76412.1"/>
    </source>
</evidence>
<evidence type="ECO:0000256" key="1">
    <source>
        <dbReference type="ARBA" id="ARBA00001913"/>
    </source>
</evidence>
<comment type="cofactor">
    <cofactor evidence="1">
        <name>Ca(2+)</name>
        <dbReference type="ChEBI" id="CHEBI:29108"/>
    </cofactor>
</comment>
<evidence type="ECO:0000256" key="5">
    <source>
        <dbReference type="ARBA" id="ARBA00022729"/>
    </source>
</evidence>
<reference evidence="9 10" key="1">
    <citation type="submission" date="2019-03" db="EMBL/GenBank/DDBJ databases">
        <title>Genomics of glacier-inhabiting Cryobacterium strains.</title>
        <authorList>
            <person name="Liu Q."/>
            <person name="Xin Y.-H."/>
        </authorList>
    </citation>
    <scope>NUCLEOTIDE SEQUENCE [LARGE SCALE GENOMIC DNA]</scope>
    <source>
        <strain evidence="9 10">HLT2-23</strain>
    </source>
</reference>
<dbReference type="PANTHER" id="PTHR40088:SF1">
    <property type="entry name" value="PECTATE LYASE PEL9"/>
    <property type="match status" value="1"/>
</dbReference>
<evidence type="ECO:0000256" key="8">
    <source>
        <dbReference type="ARBA" id="ARBA00038263"/>
    </source>
</evidence>
<dbReference type="GO" id="GO:0046872">
    <property type="term" value="F:metal ion binding"/>
    <property type="evidence" value="ECO:0007669"/>
    <property type="project" value="UniProtKB-KW"/>
</dbReference>
<dbReference type="AlphaFoldDB" id="A0A4R8V5P8"/>
<keyword evidence="5" id="KW-0732">Signal</keyword>
<evidence type="ECO:0000256" key="2">
    <source>
        <dbReference type="ARBA" id="ARBA00004613"/>
    </source>
</evidence>
<accession>A0A4R8V5P8</accession>
<keyword evidence="10" id="KW-1185">Reference proteome</keyword>
<protein>
    <submittedName>
        <fullName evidence="9">Uncharacterized protein</fullName>
    </submittedName>
</protein>
<keyword evidence="7" id="KW-0456">Lyase</keyword>
<evidence type="ECO:0000256" key="7">
    <source>
        <dbReference type="ARBA" id="ARBA00023239"/>
    </source>
</evidence>
<dbReference type="InterPro" id="IPR011050">
    <property type="entry name" value="Pectin_lyase_fold/virulence"/>
</dbReference>
<organism evidence="9 10">
    <name type="scientific">Cryobacterium glaciale</name>
    <dbReference type="NCBI Taxonomy" id="1259145"/>
    <lineage>
        <taxon>Bacteria</taxon>
        <taxon>Bacillati</taxon>
        <taxon>Actinomycetota</taxon>
        <taxon>Actinomycetes</taxon>
        <taxon>Micrococcales</taxon>
        <taxon>Microbacteriaceae</taxon>
        <taxon>Cryobacterium</taxon>
    </lineage>
</organism>
<dbReference type="PROSITE" id="PS51318">
    <property type="entry name" value="TAT"/>
    <property type="match status" value="1"/>
</dbReference>
<dbReference type="SMART" id="SM00710">
    <property type="entry name" value="PbH1"/>
    <property type="match status" value="5"/>
</dbReference>
<comment type="subcellular location">
    <subcellularLocation>
        <location evidence="2">Secreted</location>
    </subcellularLocation>
</comment>
<proteinExistence type="inferred from homology"/>